<proteinExistence type="predicted"/>
<gene>
    <name evidence="1" type="ORF">PMAYCL1PPCAC_28527</name>
</gene>
<name>A0AAN5IA31_9BILA</name>
<dbReference type="AlphaFoldDB" id="A0AAN5IA31"/>
<sequence>MSKYCSLAGRGVAQVASSASVSSGALSVNAHSQNSSGTERAAVVVRVAQVSGGADTVHAGTGRVSGGASAAVVVRGAEVSLAAETTDARSHCRSTRAGGCKGVGGAAASLHANCLQGVHLALGSGRARGIAANRATELTLSSGHGDVGTAGFGAIGSVGCVLCMDDHDEGSCAEESNGEEESLHYFEREEDTGLGCYLQE</sequence>
<evidence type="ECO:0000313" key="2">
    <source>
        <dbReference type="Proteomes" id="UP001328107"/>
    </source>
</evidence>
<reference evidence="2" key="1">
    <citation type="submission" date="2022-10" db="EMBL/GenBank/DDBJ databases">
        <title>Genome assembly of Pristionchus species.</title>
        <authorList>
            <person name="Yoshida K."/>
            <person name="Sommer R.J."/>
        </authorList>
    </citation>
    <scope>NUCLEOTIDE SEQUENCE [LARGE SCALE GENOMIC DNA]</scope>
    <source>
        <strain evidence="2">RS5460</strain>
    </source>
</reference>
<feature type="non-terminal residue" evidence="1">
    <location>
        <position position="200"/>
    </location>
</feature>
<protein>
    <submittedName>
        <fullName evidence="1">Uncharacterized protein</fullName>
    </submittedName>
</protein>
<comment type="caution">
    <text evidence="1">The sequence shown here is derived from an EMBL/GenBank/DDBJ whole genome shotgun (WGS) entry which is preliminary data.</text>
</comment>
<accession>A0AAN5IA31</accession>
<organism evidence="1 2">
    <name type="scientific">Pristionchus mayeri</name>
    <dbReference type="NCBI Taxonomy" id="1317129"/>
    <lineage>
        <taxon>Eukaryota</taxon>
        <taxon>Metazoa</taxon>
        <taxon>Ecdysozoa</taxon>
        <taxon>Nematoda</taxon>
        <taxon>Chromadorea</taxon>
        <taxon>Rhabditida</taxon>
        <taxon>Rhabditina</taxon>
        <taxon>Diplogasteromorpha</taxon>
        <taxon>Diplogasteroidea</taxon>
        <taxon>Neodiplogasteridae</taxon>
        <taxon>Pristionchus</taxon>
    </lineage>
</organism>
<keyword evidence="2" id="KW-1185">Reference proteome</keyword>
<dbReference type="Proteomes" id="UP001328107">
    <property type="component" value="Unassembled WGS sequence"/>
</dbReference>
<dbReference type="EMBL" id="BTRK01000006">
    <property type="protein sequence ID" value="GMR58332.1"/>
    <property type="molecule type" value="Genomic_DNA"/>
</dbReference>
<evidence type="ECO:0000313" key="1">
    <source>
        <dbReference type="EMBL" id="GMR58332.1"/>
    </source>
</evidence>